<dbReference type="AlphaFoldDB" id="A0A4R2KYA3"/>
<keyword evidence="2" id="KW-0560">Oxidoreductase</keyword>
<sequence>MIRQCITPSTLEAVLNILDEEGKDVELIAGGTDLVIDIRNEKFKKSKLLNIAKFKLLKFININEDKTSIGSGTKFTDIVENGEVEKLFLGLWKACKSVGAPQIRNMGTIGGNICNGSPAADSVPPLLALDANLIMISKDKERVIPLREFYLDKGRVDRREDELLYAIKFNTLKRNEGIAFEKLGLRKALAISRISCSIYIQLEKNDYIKNIRIATGALGKYPQREVELECMLKNQEISTGLLNTVSKHMSHIVEQRLKGRSSMHFKRSAISGLFIKTCKDAVEEAKKNV</sequence>
<evidence type="ECO:0000256" key="2">
    <source>
        <dbReference type="ARBA" id="ARBA00023002"/>
    </source>
</evidence>
<dbReference type="SUPFAM" id="SSF55447">
    <property type="entry name" value="CO dehydrogenase flavoprotein C-terminal domain-like"/>
    <property type="match status" value="1"/>
</dbReference>
<dbReference type="InterPro" id="IPR002346">
    <property type="entry name" value="Mopterin_DH_FAD-bd"/>
</dbReference>
<evidence type="ECO:0000256" key="1">
    <source>
        <dbReference type="ARBA" id="ARBA00022630"/>
    </source>
</evidence>
<dbReference type="Gene3D" id="3.30.390.50">
    <property type="entry name" value="CO dehydrogenase flavoprotein, C-terminal domain"/>
    <property type="match status" value="1"/>
</dbReference>
<evidence type="ECO:0000313" key="4">
    <source>
        <dbReference type="EMBL" id="TCO75258.1"/>
    </source>
</evidence>
<dbReference type="Gene3D" id="3.30.43.10">
    <property type="entry name" value="Uridine Diphospho-n-acetylenolpyruvylglucosamine Reductase, domain 2"/>
    <property type="match status" value="1"/>
</dbReference>
<dbReference type="InterPro" id="IPR016167">
    <property type="entry name" value="FAD-bd_PCMH_sub1"/>
</dbReference>
<accession>A0A4R2KYA3</accession>
<dbReference type="PANTHER" id="PTHR42659">
    <property type="entry name" value="XANTHINE DEHYDROGENASE SUBUNIT C-RELATED"/>
    <property type="match status" value="1"/>
</dbReference>
<name>A0A4R2KYA3_9FIRM</name>
<dbReference type="Proteomes" id="UP000294919">
    <property type="component" value="Unassembled WGS sequence"/>
</dbReference>
<comment type="caution">
    <text evidence="4">The sequence shown here is derived from an EMBL/GenBank/DDBJ whole genome shotgun (WGS) entry which is preliminary data.</text>
</comment>
<reference evidence="4 5" key="1">
    <citation type="submission" date="2019-03" db="EMBL/GenBank/DDBJ databases">
        <title>Genomic Encyclopedia of Type Strains, Phase IV (KMG-IV): sequencing the most valuable type-strain genomes for metagenomic binning, comparative biology and taxonomic classification.</title>
        <authorList>
            <person name="Goeker M."/>
        </authorList>
    </citation>
    <scope>NUCLEOTIDE SEQUENCE [LARGE SCALE GENOMIC DNA]</scope>
    <source>
        <strain evidence="4 5">DSM 102940</strain>
    </source>
</reference>
<dbReference type="InterPro" id="IPR016166">
    <property type="entry name" value="FAD-bd_PCMH"/>
</dbReference>
<dbReference type="GO" id="GO:0016491">
    <property type="term" value="F:oxidoreductase activity"/>
    <property type="evidence" value="ECO:0007669"/>
    <property type="project" value="UniProtKB-KW"/>
</dbReference>
<dbReference type="Gene3D" id="3.30.465.10">
    <property type="match status" value="1"/>
</dbReference>
<dbReference type="InterPro" id="IPR051312">
    <property type="entry name" value="Diverse_Substr_Oxidored"/>
</dbReference>
<dbReference type="RefSeq" id="WP_132244693.1">
    <property type="nucleotide sequence ID" value="NZ_SLWV01000009.1"/>
</dbReference>
<keyword evidence="5" id="KW-1185">Reference proteome</keyword>
<organism evidence="4 5">
    <name type="scientific">Marinisporobacter balticus</name>
    <dbReference type="NCBI Taxonomy" id="2018667"/>
    <lineage>
        <taxon>Bacteria</taxon>
        <taxon>Bacillati</taxon>
        <taxon>Bacillota</taxon>
        <taxon>Clostridia</taxon>
        <taxon>Peptostreptococcales</taxon>
        <taxon>Thermotaleaceae</taxon>
        <taxon>Marinisporobacter</taxon>
    </lineage>
</organism>
<dbReference type="PROSITE" id="PS51387">
    <property type="entry name" value="FAD_PCMH"/>
    <property type="match status" value="1"/>
</dbReference>
<evidence type="ECO:0000313" key="5">
    <source>
        <dbReference type="Proteomes" id="UP000294919"/>
    </source>
</evidence>
<protein>
    <submittedName>
        <fullName evidence="4">Purine hydroxylase gamma subunit apoprotein</fullName>
    </submittedName>
</protein>
<dbReference type="EMBL" id="SLWV01000009">
    <property type="protein sequence ID" value="TCO75258.1"/>
    <property type="molecule type" value="Genomic_DNA"/>
</dbReference>
<dbReference type="InterPro" id="IPR036683">
    <property type="entry name" value="CO_DH_flav_C_dom_sf"/>
</dbReference>
<gene>
    <name evidence="4" type="ORF">EV214_10995</name>
</gene>
<dbReference type="GO" id="GO:0071949">
    <property type="term" value="F:FAD binding"/>
    <property type="evidence" value="ECO:0007669"/>
    <property type="project" value="InterPro"/>
</dbReference>
<dbReference type="InterPro" id="IPR036318">
    <property type="entry name" value="FAD-bd_PCMH-like_sf"/>
</dbReference>
<dbReference type="OrthoDB" id="9789842at2"/>
<dbReference type="Pfam" id="PF03450">
    <property type="entry name" value="CO_deh_flav_C"/>
    <property type="match status" value="1"/>
</dbReference>
<feature type="domain" description="FAD-binding PCMH-type" evidence="3">
    <location>
        <begin position="1"/>
        <end position="174"/>
    </location>
</feature>
<dbReference type="SUPFAM" id="SSF56176">
    <property type="entry name" value="FAD-binding/transporter-associated domain-like"/>
    <property type="match status" value="1"/>
</dbReference>
<dbReference type="PANTHER" id="PTHR42659:SF9">
    <property type="entry name" value="XANTHINE DEHYDROGENASE FAD-BINDING SUBUNIT XDHB-RELATED"/>
    <property type="match status" value="1"/>
</dbReference>
<evidence type="ECO:0000259" key="3">
    <source>
        <dbReference type="PROSITE" id="PS51387"/>
    </source>
</evidence>
<dbReference type="InterPro" id="IPR005107">
    <property type="entry name" value="CO_DH_flav_C"/>
</dbReference>
<proteinExistence type="predicted"/>
<dbReference type="InterPro" id="IPR016169">
    <property type="entry name" value="FAD-bd_PCMH_sub2"/>
</dbReference>
<dbReference type="Pfam" id="PF00941">
    <property type="entry name" value="FAD_binding_5"/>
    <property type="match status" value="1"/>
</dbReference>
<keyword evidence="1" id="KW-0285">Flavoprotein</keyword>